<dbReference type="Proteomes" id="UP000184310">
    <property type="component" value="Unassembled WGS sequence"/>
</dbReference>
<dbReference type="PROSITE" id="PS52009">
    <property type="entry name" value="GH84"/>
    <property type="match status" value="1"/>
</dbReference>
<dbReference type="STRING" id="1121302.SAMN02745163_02777"/>
<dbReference type="Gene3D" id="3.30.379.10">
    <property type="entry name" value="Chitobiase/beta-hexosaminidase domain 2-like"/>
    <property type="match status" value="1"/>
</dbReference>
<dbReference type="Gene3D" id="3.20.20.80">
    <property type="entry name" value="Glycosidases"/>
    <property type="match status" value="1"/>
</dbReference>
<sequence>MISSDTKYLLNEIYYNGEEKIINKEKITINFINRFSMHQEIVCDIENDLVEVVKEKEADINLTYFYKNDLKDDGYEIIIDFEDIKIYSRNLRGLRFAQKLLEKLIILQDGEIIVPIVHIKDEPTFNIRGIIEGFYGKPWSFKDRFKAVDFLIENRMNTYMYAPKDDKYHRELWREEYPQDMYEEIKKLKKYSDNNLIDFYYCLSPGNDIDVTLKEDIDSVLRKIKAMLDIGVKDFALLMDDIDYSLNENHKIKFRRVGQVHSYICNEVYKFLKENILDFNLIMCPTEYWQNYDTEYRKDINENLVDEIKVFWTGYATIAENIKEEDVKLINESINREIVLWDNIPVNDMEKDRGNLFLSPVQNRSIHMQDYNHIGIVANPMPQFNMSKLTLITYSHFMWNPERYNENLSLDIASRDIGGEFYLGIKAFSELNANYLLRKTYTTSLKKAVNGKKFDILNKYFEDLELAINSIMNLDDYDMLEEVAPWIDRAKRDITVYKYIVQNSHLYEKDNFVHGMFKKYFEELNSCNIKIGDNIIVKLLETYY</sequence>
<comment type="similarity">
    <text evidence="3">Belongs to the glycosyl hydrolase 84 family.</text>
</comment>
<dbReference type="InterPro" id="IPR017853">
    <property type="entry name" value="GH"/>
</dbReference>
<gene>
    <name evidence="5" type="ORF">SAMN02745163_02777</name>
</gene>
<evidence type="ECO:0000313" key="6">
    <source>
        <dbReference type="Proteomes" id="UP000184310"/>
    </source>
</evidence>
<dbReference type="SUPFAM" id="SSF51445">
    <property type="entry name" value="(Trans)glycosidases"/>
    <property type="match status" value="1"/>
</dbReference>
<evidence type="ECO:0000256" key="3">
    <source>
        <dbReference type="PROSITE-ProRule" id="PRU01353"/>
    </source>
</evidence>
<dbReference type="PANTHER" id="PTHR13170">
    <property type="entry name" value="O-GLCNACASE"/>
    <property type="match status" value="1"/>
</dbReference>
<dbReference type="PANTHER" id="PTHR13170:SF16">
    <property type="entry name" value="PROTEIN O-GLCNACASE"/>
    <property type="match status" value="1"/>
</dbReference>
<name>A0A1M6MVG0_9CLOT</name>
<dbReference type="InterPro" id="IPR011496">
    <property type="entry name" value="O-GlcNAcase_cat"/>
</dbReference>
<evidence type="ECO:0000313" key="5">
    <source>
        <dbReference type="EMBL" id="SHJ87485.1"/>
    </source>
</evidence>
<dbReference type="GO" id="GO:1901135">
    <property type="term" value="P:carbohydrate derivative metabolic process"/>
    <property type="evidence" value="ECO:0007669"/>
    <property type="project" value="UniProtKB-ARBA"/>
</dbReference>
<organism evidence="5 6">
    <name type="scientific">Clostridium cavendishii DSM 21758</name>
    <dbReference type="NCBI Taxonomy" id="1121302"/>
    <lineage>
        <taxon>Bacteria</taxon>
        <taxon>Bacillati</taxon>
        <taxon>Bacillota</taxon>
        <taxon>Clostridia</taxon>
        <taxon>Eubacteriales</taxon>
        <taxon>Clostridiaceae</taxon>
        <taxon>Clostridium</taxon>
    </lineage>
</organism>
<dbReference type="InterPro" id="IPR029018">
    <property type="entry name" value="Hex-like_dom2"/>
</dbReference>
<accession>A0A1M6MVG0</accession>
<dbReference type="AlphaFoldDB" id="A0A1M6MVG0"/>
<dbReference type="RefSeq" id="WP_072988783.1">
    <property type="nucleotide sequence ID" value="NZ_FQZB01000011.1"/>
</dbReference>
<keyword evidence="1 3" id="KW-0378">Hydrolase</keyword>
<feature type="domain" description="GH84" evidence="4">
    <location>
        <begin position="126"/>
        <end position="402"/>
    </location>
</feature>
<dbReference type="EMBL" id="FQZB01000011">
    <property type="protein sequence ID" value="SHJ87485.1"/>
    <property type="molecule type" value="Genomic_DNA"/>
</dbReference>
<dbReference type="SUPFAM" id="SSF55545">
    <property type="entry name" value="beta-N-acetylhexosaminidase-like domain"/>
    <property type="match status" value="1"/>
</dbReference>
<dbReference type="Pfam" id="PF07555">
    <property type="entry name" value="NAGidase"/>
    <property type="match status" value="1"/>
</dbReference>
<dbReference type="InterPro" id="IPR051822">
    <property type="entry name" value="Glycosyl_Hydrolase_84"/>
</dbReference>
<evidence type="ECO:0000259" key="4">
    <source>
        <dbReference type="PROSITE" id="PS52009"/>
    </source>
</evidence>
<evidence type="ECO:0000256" key="2">
    <source>
        <dbReference type="ARBA" id="ARBA00023295"/>
    </source>
</evidence>
<protein>
    <submittedName>
        <fullName evidence="5">Hyaluronoglucosaminidase</fullName>
    </submittedName>
</protein>
<dbReference type="GO" id="GO:0015929">
    <property type="term" value="F:hexosaminidase activity"/>
    <property type="evidence" value="ECO:0007669"/>
    <property type="project" value="UniProtKB-ARBA"/>
</dbReference>
<evidence type="ECO:0000256" key="1">
    <source>
        <dbReference type="ARBA" id="ARBA00022801"/>
    </source>
</evidence>
<reference evidence="5 6" key="1">
    <citation type="submission" date="2016-11" db="EMBL/GenBank/DDBJ databases">
        <authorList>
            <person name="Jaros S."/>
            <person name="Januszkiewicz K."/>
            <person name="Wedrychowicz H."/>
        </authorList>
    </citation>
    <scope>NUCLEOTIDE SEQUENCE [LARGE SCALE GENOMIC DNA]</scope>
    <source>
        <strain evidence="5 6">DSM 21758</strain>
    </source>
</reference>
<proteinExistence type="inferred from homology"/>
<keyword evidence="2 3" id="KW-0326">Glycosidase</keyword>
<feature type="active site" description="Proton donor" evidence="3">
    <location>
        <position position="241"/>
    </location>
</feature>
<keyword evidence="6" id="KW-1185">Reference proteome</keyword>
<dbReference type="GO" id="GO:0005975">
    <property type="term" value="P:carbohydrate metabolic process"/>
    <property type="evidence" value="ECO:0007669"/>
    <property type="project" value="UniProtKB-ARBA"/>
</dbReference>
<dbReference type="OrthoDB" id="9760892at2"/>